<evidence type="ECO:0000259" key="2">
    <source>
        <dbReference type="Pfam" id="PF25597"/>
    </source>
</evidence>
<reference evidence="3" key="1">
    <citation type="submission" date="2020-08" db="EMBL/GenBank/DDBJ databases">
        <title>Multicomponent nature underlies the extraordinary mechanical properties of spider dragline silk.</title>
        <authorList>
            <person name="Kono N."/>
            <person name="Nakamura H."/>
            <person name="Mori M."/>
            <person name="Yoshida Y."/>
            <person name="Ohtoshi R."/>
            <person name="Malay A.D."/>
            <person name="Moran D.A.P."/>
            <person name="Tomita M."/>
            <person name="Numata K."/>
            <person name="Arakawa K."/>
        </authorList>
    </citation>
    <scope>NUCLEOTIDE SEQUENCE</scope>
</reference>
<dbReference type="Proteomes" id="UP000886998">
    <property type="component" value="Unassembled WGS sequence"/>
</dbReference>
<gene>
    <name evidence="3" type="ORF">TNIN_427891</name>
</gene>
<dbReference type="Pfam" id="PF25597">
    <property type="entry name" value="SH3_retrovirus"/>
    <property type="match status" value="1"/>
</dbReference>
<comment type="caution">
    <text evidence="3">The sequence shown here is derived from an EMBL/GenBank/DDBJ whole genome shotgun (WGS) entry which is preliminary data.</text>
</comment>
<accession>A0A8X6J762</accession>
<dbReference type="InterPro" id="IPR057670">
    <property type="entry name" value="SH3_retrovirus"/>
</dbReference>
<evidence type="ECO:0000313" key="4">
    <source>
        <dbReference type="Proteomes" id="UP000886998"/>
    </source>
</evidence>
<proteinExistence type="predicted"/>
<protein>
    <recommendedName>
        <fullName evidence="2">Retroviral polymerase SH3-like domain-containing protein</fullName>
    </recommendedName>
</protein>
<sequence>MVGYPMKTKGYRIYLPAEKKAIETIDVSFGDRMSYNTNRSEDGKSSGINMDPSFSEPPAKCTRSQNFRKNRKPKILDQSTLPFRSYYNFCNDESSSSK</sequence>
<dbReference type="EMBL" id="BMAV01025520">
    <property type="protein sequence ID" value="GFS42141.1"/>
    <property type="molecule type" value="Genomic_DNA"/>
</dbReference>
<feature type="region of interest" description="Disordered" evidence="1">
    <location>
        <begin position="32"/>
        <end position="74"/>
    </location>
</feature>
<evidence type="ECO:0000256" key="1">
    <source>
        <dbReference type="SAM" id="MobiDB-lite"/>
    </source>
</evidence>
<organism evidence="3 4">
    <name type="scientific">Trichonephila inaurata madagascariensis</name>
    <dbReference type="NCBI Taxonomy" id="2747483"/>
    <lineage>
        <taxon>Eukaryota</taxon>
        <taxon>Metazoa</taxon>
        <taxon>Ecdysozoa</taxon>
        <taxon>Arthropoda</taxon>
        <taxon>Chelicerata</taxon>
        <taxon>Arachnida</taxon>
        <taxon>Araneae</taxon>
        <taxon>Araneomorphae</taxon>
        <taxon>Entelegynae</taxon>
        <taxon>Araneoidea</taxon>
        <taxon>Nephilidae</taxon>
        <taxon>Trichonephila</taxon>
        <taxon>Trichonephila inaurata</taxon>
    </lineage>
</organism>
<evidence type="ECO:0000313" key="3">
    <source>
        <dbReference type="EMBL" id="GFS42141.1"/>
    </source>
</evidence>
<name>A0A8X6J762_9ARAC</name>
<dbReference type="AlphaFoldDB" id="A0A8X6J762"/>
<feature type="domain" description="Retroviral polymerase SH3-like" evidence="2">
    <location>
        <begin position="1"/>
        <end position="40"/>
    </location>
</feature>
<keyword evidence="4" id="KW-1185">Reference proteome</keyword>